<keyword evidence="4" id="KW-1185">Reference proteome</keyword>
<dbReference type="AlphaFoldDB" id="A0A7J0GL09"/>
<dbReference type="PANTHER" id="PTHR33484:SF12">
    <property type="entry name" value="AP2_ERF DOMAIN-CONTAINING PROTEIN"/>
    <property type="match status" value="1"/>
</dbReference>
<dbReference type="EMBL" id="BJWL01000022">
    <property type="protein sequence ID" value="GFZ11254.1"/>
    <property type="molecule type" value="Genomic_DNA"/>
</dbReference>
<gene>
    <name evidence="2" type="ORF">Acr_22g0006520</name>
    <name evidence="3" type="ORF">Acr_22g0008290</name>
</gene>
<organism evidence="3 4">
    <name type="scientific">Actinidia rufa</name>
    <dbReference type="NCBI Taxonomy" id="165716"/>
    <lineage>
        <taxon>Eukaryota</taxon>
        <taxon>Viridiplantae</taxon>
        <taxon>Streptophyta</taxon>
        <taxon>Embryophyta</taxon>
        <taxon>Tracheophyta</taxon>
        <taxon>Spermatophyta</taxon>
        <taxon>Magnoliopsida</taxon>
        <taxon>eudicotyledons</taxon>
        <taxon>Gunneridae</taxon>
        <taxon>Pentapetalae</taxon>
        <taxon>asterids</taxon>
        <taxon>Ericales</taxon>
        <taxon>Actinidiaceae</taxon>
        <taxon>Actinidia</taxon>
    </lineage>
</organism>
<name>A0A7J0GL09_9ERIC</name>
<evidence type="ECO:0000313" key="2">
    <source>
        <dbReference type="EMBL" id="GFZ11254.1"/>
    </source>
</evidence>
<dbReference type="PANTHER" id="PTHR33484">
    <property type="entry name" value="BNAC07G33360D PROTEIN"/>
    <property type="match status" value="1"/>
</dbReference>
<evidence type="ECO:0000313" key="3">
    <source>
        <dbReference type="EMBL" id="GFZ11431.1"/>
    </source>
</evidence>
<proteinExistence type="predicted"/>
<evidence type="ECO:0000256" key="1">
    <source>
        <dbReference type="SAM" id="MobiDB-lite"/>
    </source>
</evidence>
<feature type="region of interest" description="Disordered" evidence="1">
    <location>
        <begin position="23"/>
        <end position="51"/>
    </location>
</feature>
<protein>
    <submittedName>
        <fullName evidence="3">Uncharacterized protein</fullName>
    </submittedName>
</protein>
<dbReference type="EMBL" id="BJWL01000022">
    <property type="protein sequence ID" value="GFZ11431.1"/>
    <property type="molecule type" value="Genomic_DNA"/>
</dbReference>
<dbReference type="OrthoDB" id="1720146at2759"/>
<reference evidence="3 4" key="1">
    <citation type="submission" date="2019-07" db="EMBL/GenBank/DDBJ databases">
        <title>De Novo Assembly of kiwifruit Actinidia rufa.</title>
        <authorList>
            <person name="Sugita-Konishi S."/>
            <person name="Sato K."/>
            <person name="Mori E."/>
            <person name="Abe Y."/>
            <person name="Kisaki G."/>
            <person name="Hamano K."/>
            <person name="Suezawa K."/>
            <person name="Otani M."/>
            <person name="Fukuda T."/>
            <person name="Manabe T."/>
            <person name="Gomi K."/>
            <person name="Tabuchi M."/>
            <person name="Akimitsu K."/>
            <person name="Kataoka I."/>
        </authorList>
    </citation>
    <scope>NUCLEOTIDE SEQUENCE [LARGE SCALE GENOMIC DNA]</scope>
    <source>
        <strain evidence="4">cv. Fuchu</strain>
        <strain evidence="3">Fuchu</strain>
    </source>
</reference>
<dbReference type="Proteomes" id="UP000585474">
    <property type="component" value="Unassembled WGS sequence"/>
</dbReference>
<evidence type="ECO:0000313" key="4">
    <source>
        <dbReference type="Proteomes" id="UP000585474"/>
    </source>
</evidence>
<accession>A0A7J0GL09</accession>
<sequence>MGKQEDLVKIGLEGFSILDEFYGRSKKKPVPPPPRHQEFQHQQQRPVFRPMVHPTKDPVICRYRGAQSYEVVVVKETSHHSFSIYGK</sequence>
<comment type="caution">
    <text evidence="3">The sequence shown here is derived from an EMBL/GenBank/DDBJ whole genome shotgun (WGS) entry which is preliminary data.</text>
</comment>